<accession>A0A2P2ILW4</accession>
<feature type="region of interest" description="Disordered" evidence="1">
    <location>
        <begin position="1"/>
        <end position="22"/>
    </location>
</feature>
<sequence length="22" mass="2252">MVGLATHPTNSTGMDFSGISDI</sequence>
<name>A0A2P2ILW4_RHIMU</name>
<evidence type="ECO:0000256" key="1">
    <source>
        <dbReference type="SAM" id="MobiDB-lite"/>
    </source>
</evidence>
<protein>
    <submittedName>
        <fullName evidence="2">Uncharacterized protein</fullName>
    </submittedName>
</protein>
<organism evidence="2">
    <name type="scientific">Rhizophora mucronata</name>
    <name type="common">Asiatic mangrove</name>
    <dbReference type="NCBI Taxonomy" id="61149"/>
    <lineage>
        <taxon>Eukaryota</taxon>
        <taxon>Viridiplantae</taxon>
        <taxon>Streptophyta</taxon>
        <taxon>Embryophyta</taxon>
        <taxon>Tracheophyta</taxon>
        <taxon>Spermatophyta</taxon>
        <taxon>Magnoliopsida</taxon>
        <taxon>eudicotyledons</taxon>
        <taxon>Gunneridae</taxon>
        <taxon>Pentapetalae</taxon>
        <taxon>rosids</taxon>
        <taxon>fabids</taxon>
        <taxon>Malpighiales</taxon>
        <taxon>Rhizophoraceae</taxon>
        <taxon>Rhizophora</taxon>
    </lineage>
</organism>
<evidence type="ECO:0000313" key="2">
    <source>
        <dbReference type="EMBL" id="MBW82178.1"/>
    </source>
</evidence>
<dbReference type="EMBL" id="GGEC01001695">
    <property type="protein sequence ID" value="MBW82178.1"/>
    <property type="molecule type" value="Transcribed_RNA"/>
</dbReference>
<dbReference type="AlphaFoldDB" id="A0A2P2ILW4"/>
<proteinExistence type="predicted"/>
<reference evidence="2" key="1">
    <citation type="submission" date="2018-02" db="EMBL/GenBank/DDBJ databases">
        <title>Rhizophora mucronata_Transcriptome.</title>
        <authorList>
            <person name="Meera S.P."/>
            <person name="Sreeshan A."/>
            <person name="Augustine A."/>
        </authorList>
    </citation>
    <scope>NUCLEOTIDE SEQUENCE</scope>
    <source>
        <tissue evidence="2">Leaf</tissue>
    </source>
</reference>